<sequence>MISKKTTGLSSAILWGYSIRATQTPGCCAITSRTPSTQSPPSLKEMTLFSSTHCDTRSPCFIILLSSADTVSTRANHASASGDLSENRQKKKRFINGLPTWAGPGGWPARNYPQSHCLSGCTPHNSSARRVVFRISYASVSPTLFFFSSKISLSVQNYHSLALFSLSALAQVGARTNGRASAVRAAALHRFAIVLSVDFFILFLMRVFRTEGQFVFFFISSVLLSVPFRSRGVVPPFALPSSRCRLRDCNNARLPIYSLLPDLTPLPDQRLALVQTTWQLPRPAIHNRRANDNDKWSSPFKSSRLALAGICRLCFSLSALQPSPFRASEASLLCFCILNTFRLSYDARDYLDTAGPFIFSITKHWPTVNSLRHSRFPFILLDSFPILSNLQLSLPVPNSAPPAKTRLFLRFHEKVPSLRILSPPPVVSAFSGCSPLDIGMDANSAVAASYLPSHGRGGHPSHITAHGGDPNALINQFANMGLGGMNMPSGAGPVPMGPGHAFMMGSDGQFVLAPMPSAGQHLGMGHNNDAHYQSFSMPHGGYAAPYVGVPLPLMPYTPGRVNHGHHRMDRGHSDVPGLENRRGSYSTTESTPATPFYGAVSHRDNGPRVASLDRSAYTTPSPQQIGLPTMHSDGPKATFSAVSEAALDELLKKEPAIPKAVPAVFTPANQMKSIEQSLDNRIPGNRNVYIRGLHPTTDDELLFHFASRFGGVETSKAIIDTGTGACKGFGFAKFFTCEDSEMCIRGFHKLGYEVGFARESFNSRLKAEGDEGSTNLYISNLPKTLTEVELGTIFLGYTILSSKILRDSMGNSRGVGFARFETRDVCDEIIRKFNGVGIGEEGLLMNIRYADTPSQKELKRVTAERRQFRTNEYNIGAYGTPLVGLNPTLYNQQSQWRRSIPQSRSGLSASSSGDSSAMRHSGTGRGPSEAATSSSTDAAISTPTTSEFDEGTTIHADHAAAAAVKKETMPVSPSIVKKEPVN</sequence>
<reference evidence="7 8" key="1">
    <citation type="journal article" date="2017" name="BMC Genomics">
        <title>Chromosome level assembly and secondary metabolite potential of the parasitic fungus Cordyceps militaris.</title>
        <authorList>
            <person name="Kramer G.J."/>
            <person name="Nodwell J.R."/>
        </authorList>
    </citation>
    <scope>NUCLEOTIDE SEQUENCE [LARGE SCALE GENOMIC DNA]</scope>
    <source>
        <strain evidence="7 8">ATCC 34164</strain>
    </source>
</reference>
<dbReference type="SUPFAM" id="SSF54928">
    <property type="entry name" value="RNA-binding domain, RBD"/>
    <property type="match status" value="2"/>
</dbReference>
<dbReference type="SMART" id="SM00360">
    <property type="entry name" value="RRM"/>
    <property type="match status" value="2"/>
</dbReference>
<dbReference type="VEuPathDB" id="FungiDB:A9K55_008142"/>
<dbReference type="AlphaFoldDB" id="A0A2H4SEG0"/>
<keyword evidence="5" id="KW-0812">Transmembrane</keyword>
<dbReference type="InterPro" id="IPR035979">
    <property type="entry name" value="RBD_domain_sf"/>
</dbReference>
<feature type="compositionally biased region" description="Polar residues" evidence="4">
    <location>
        <begin position="583"/>
        <end position="593"/>
    </location>
</feature>
<gene>
    <name evidence="7" type="ORF">A9K55_008142</name>
</gene>
<feature type="compositionally biased region" description="Low complexity" evidence="4">
    <location>
        <begin position="928"/>
        <end position="946"/>
    </location>
</feature>
<protein>
    <submittedName>
        <fullName evidence="7">RNA binding MSSP-2</fullName>
    </submittedName>
</protein>
<feature type="domain" description="RRM" evidence="6">
    <location>
        <begin position="774"/>
        <end position="852"/>
    </location>
</feature>
<dbReference type="Proteomes" id="UP000323067">
    <property type="component" value="Chromosome vii"/>
</dbReference>
<dbReference type="FunFam" id="3.30.70.330:FF:000468">
    <property type="entry name" value="Related to single-stranded DNA-binding protein MSSP-1"/>
    <property type="match status" value="1"/>
</dbReference>
<keyword evidence="5" id="KW-0472">Membrane</keyword>
<evidence type="ECO:0000256" key="5">
    <source>
        <dbReference type="SAM" id="Phobius"/>
    </source>
</evidence>
<feature type="transmembrane region" description="Helical" evidence="5">
    <location>
        <begin position="187"/>
        <end position="207"/>
    </location>
</feature>
<evidence type="ECO:0000313" key="8">
    <source>
        <dbReference type="Proteomes" id="UP000323067"/>
    </source>
</evidence>
<dbReference type="PROSITE" id="PS50102">
    <property type="entry name" value="RRM"/>
    <property type="match status" value="2"/>
</dbReference>
<evidence type="ECO:0000256" key="1">
    <source>
        <dbReference type="ARBA" id="ARBA00022737"/>
    </source>
</evidence>
<keyword evidence="5" id="KW-1133">Transmembrane helix</keyword>
<keyword evidence="2 3" id="KW-0694">RNA-binding</keyword>
<name>A0A2H4SEG0_CORMI</name>
<dbReference type="GO" id="GO:0003723">
    <property type="term" value="F:RNA binding"/>
    <property type="evidence" value="ECO:0007669"/>
    <property type="project" value="UniProtKB-UniRule"/>
</dbReference>
<keyword evidence="1" id="KW-0677">Repeat</keyword>
<dbReference type="VEuPathDB" id="FungiDB:CCM_06764"/>
<dbReference type="Pfam" id="PF00076">
    <property type="entry name" value="RRM_1"/>
    <property type="match status" value="2"/>
</dbReference>
<proteinExistence type="predicted"/>
<accession>A0A2H4SEG0</accession>
<feature type="domain" description="RRM" evidence="6">
    <location>
        <begin position="686"/>
        <end position="759"/>
    </location>
</feature>
<feature type="compositionally biased region" description="Low complexity" evidence="4">
    <location>
        <begin position="903"/>
        <end position="921"/>
    </location>
</feature>
<evidence type="ECO:0000259" key="6">
    <source>
        <dbReference type="PROSITE" id="PS50102"/>
    </source>
</evidence>
<evidence type="ECO:0000256" key="4">
    <source>
        <dbReference type="SAM" id="MobiDB-lite"/>
    </source>
</evidence>
<evidence type="ECO:0000256" key="3">
    <source>
        <dbReference type="PROSITE-ProRule" id="PRU00176"/>
    </source>
</evidence>
<dbReference type="InterPro" id="IPR012677">
    <property type="entry name" value="Nucleotide-bd_a/b_plait_sf"/>
</dbReference>
<dbReference type="EMBL" id="CP023324">
    <property type="protein sequence ID" value="ATY61493.1"/>
    <property type="molecule type" value="Genomic_DNA"/>
</dbReference>
<dbReference type="Gene3D" id="3.30.70.330">
    <property type="match status" value="2"/>
</dbReference>
<organism evidence="7 8">
    <name type="scientific">Cordyceps militaris</name>
    <name type="common">Caterpillar fungus</name>
    <name type="synonym">Clavaria militaris</name>
    <dbReference type="NCBI Taxonomy" id="73501"/>
    <lineage>
        <taxon>Eukaryota</taxon>
        <taxon>Fungi</taxon>
        <taxon>Dikarya</taxon>
        <taxon>Ascomycota</taxon>
        <taxon>Pezizomycotina</taxon>
        <taxon>Sordariomycetes</taxon>
        <taxon>Hypocreomycetidae</taxon>
        <taxon>Hypocreales</taxon>
        <taxon>Cordycipitaceae</taxon>
        <taxon>Cordyceps</taxon>
    </lineage>
</organism>
<dbReference type="PANTHER" id="PTHR24012">
    <property type="entry name" value="RNA BINDING PROTEIN"/>
    <property type="match status" value="1"/>
</dbReference>
<dbReference type="OrthoDB" id="271725at2759"/>
<evidence type="ECO:0000313" key="7">
    <source>
        <dbReference type="EMBL" id="ATY61493.1"/>
    </source>
</evidence>
<feature type="region of interest" description="Disordered" evidence="4">
    <location>
        <begin position="565"/>
        <end position="605"/>
    </location>
</feature>
<feature type="region of interest" description="Disordered" evidence="4">
    <location>
        <begin position="894"/>
        <end position="982"/>
    </location>
</feature>
<dbReference type="InterPro" id="IPR000504">
    <property type="entry name" value="RRM_dom"/>
</dbReference>
<evidence type="ECO:0000256" key="2">
    <source>
        <dbReference type="ARBA" id="ARBA00022884"/>
    </source>
</evidence>